<accession>A0ABY4SJE8</accession>
<protein>
    <submittedName>
        <fullName evidence="3">PEP-CTERM sorting domain-containing protein</fullName>
    </submittedName>
</protein>
<keyword evidence="4" id="KW-1185">Reference proteome</keyword>
<reference evidence="3" key="1">
    <citation type="submission" date="2022-05" db="EMBL/GenBank/DDBJ databases">
        <title>An RpoN-dependent PEP-CTERM gene is involved in floc formation of an Aquincola tertiaricarbonis strain.</title>
        <authorList>
            <person name="Qiu D."/>
            <person name="Xia M."/>
        </authorList>
    </citation>
    <scope>NUCLEOTIDE SEQUENCE</scope>
    <source>
        <strain evidence="3">RN12</strain>
    </source>
</reference>
<proteinExistence type="predicted"/>
<sequence>MTAHTLARAAAALAAGLAIAAPAQAELYWDFAYTAAGVSASGILITEDVANGSGYYLATGILGQRNGSSITGLQATGTAIPLNEPFEVDNLVRADGRLTSHGLGFATASGEYANLFRASWLSPPQVVEFASMPSQNSTTEGTVSWIFSARTAPLPPVPEPASAALALAGLAVVGGVALRRSRGPAPHRAPGC</sequence>
<keyword evidence="1" id="KW-0732">Signal</keyword>
<feature type="chain" id="PRO_5045464817" evidence="1">
    <location>
        <begin position="26"/>
        <end position="192"/>
    </location>
</feature>
<gene>
    <name evidence="3" type="ORF">MW290_19340</name>
</gene>
<evidence type="ECO:0000313" key="4">
    <source>
        <dbReference type="Proteomes" id="UP001056201"/>
    </source>
</evidence>
<organism evidence="3 4">
    <name type="scientific">Aquincola tertiaricarbonis</name>
    <dbReference type="NCBI Taxonomy" id="391953"/>
    <lineage>
        <taxon>Bacteria</taxon>
        <taxon>Pseudomonadati</taxon>
        <taxon>Pseudomonadota</taxon>
        <taxon>Betaproteobacteria</taxon>
        <taxon>Burkholderiales</taxon>
        <taxon>Sphaerotilaceae</taxon>
        <taxon>Aquincola</taxon>
    </lineage>
</organism>
<evidence type="ECO:0000313" key="3">
    <source>
        <dbReference type="EMBL" id="URI11121.1"/>
    </source>
</evidence>
<feature type="domain" description="Ice-binding protein C-terminal" evidence="2">
    <location>
        <begin position="156"/>
        <end position="180"/>
    </location>
</feature>
<dbReference type="InterPro" id="IPR013424">
    <property type="entry name" value="Ice-binding_C"/>
</dbReference>
<evidence type="ECO:0000259" key="2">
    <source>
        <dbReference type="Pfam" id="PF07589"/>
    </source>
</evidence>
<dbReference type="Proteomes" id="UP001056201">
    <property type="component" value="Chromosome 2"/>
</dbReference>
<name>A0ABY4SJE8_AQUTE</name>
<dbReference type="EMBL" id="CP097636">
    <property type="protein sequence ID" value="URI11121.1"/>
    <property type="molecule type" value="Genomic_DNA"/>
</dbReference>
<dbReference type="RefSeq" id="WP_250199320.1">
    <property type="nucleotide sequence ID" value="NZ_CP097636.1"/>
</dbReference>
<dbReference type="Pfam" id="PF07589">
    <property type="entry name" value="PEP-CTERM"/>
    <property type="match status" value="1"/>
</dbReference>
<evidence type="ECO:0000256" key="1">
    <source>
        <dbReference type="SAM" id="SignalP"/>
    </source>
</evidence>
<feature type="signal peptide" evidence="1">
    <location>
        <begin position="1"/>
        <end position="25"/>
    </location>
</feature>